<feature type="compositionally biased region" description="Polar residues" evidence="1">
    <location>
        <begin position="290"/>
        <end position="300"/>
    </location>
</feature>
<organism evidence="2 3">
    <name type="scientific">Balaenoptera acutorostrata</name>
    <name type="common">Common minke whale</name>
    <name type="synonym">Balaena rostrata</name>
    <dbReference type="NCBI Taxonomy" id="9767"/>
    <lineage>
        <taxon>Eukaryota</taxon>
        <taxon>Metazoa</taxon>
        <taxon>Chordata</taxon>
        <taxon>Craniata</taxon>
        <taxon>Vertebrata</taxon>
        <taxon>Euteleostomi</taxon>
        <taxon>Mammalia</taxon>
        <taxon>Eutheria</taxon>
        <taxon>Laurasiatheria</taxon>
        <taxon>Artiodactyla</taxon>
        <taxon>Whippomorpha</taxon>
        <taxon>Cetacea</taxon>
        <taxon>Mysticeti</taxon>
        <taxon>Balaenopteridae</taxon>
        <taxon>Balaenoptera</taxon>
    </lineage>
</organism>
<name>A0ABM3S2U4_BALAC</name>
<dbReference type="Proteomes" id="UP001652580">
    <property type="component" value="Chromosome 14"/>
</dbReference>
<evidence type="ECO:0000313" key="2">
    <source>
        <dbReference type="Proteomes" id="UP001652580"/>
    </source>
</evidence>
<feature type="region of interest" description="Disordered" evidence="1">
    <location>
        <begin position="290"/>
        <end position="332"/>
    </location>
</feature>
<sequence>MRVPPGLCAVSRCPPSASDQAERHRALAEVSHGAQSRSEAGPAGGSSCWAPAGPEEVDPRDSNGPPSPASPVLSSAEVSLSAVDAPFRCVLSVRCIHRNKQCVKPGLRLLAREEEPRGHQGARSRWKGLGTVTLPAHGPTRDLSTFTFLVPPPHTRPKAEGAAENRPFSLKPELESGATHAGASSQARPVFCALGQKGCCGIERAHLCQGPGTQLALNEDGVVTPRGLLPSCFFLAAPSRGPWDTKWTESPLPEGGEHWTLFPRFCISRCYGVVPSVLLKLPCSTTPLVRSPSNAPTSVPSARVDLGPAGNASEQREEAASLSSGERLGGSCHEGPGTPARLCHVNFSQVGPQLPLALTMDSSIWGKRQGQRSECRRAASPQSRWGLPARLTPPLCHQPGHGDAGRLRAPQPCKHSPPTPVPESAQGARVSCPERCPPEADERSSCGFGGDGQLRAPLRAGVLSRQDLGAARGFKRRWPALPSPESRLRFQARGKPCPPAGPGYMATPGRQEELVSPGGR</sequence>
<reference evidence="3" key="1">
    <citation type="submission" date="2025-08" db="UniProtKB">
        <authorList>
            <consortium name="RefSeq"/>
        </authorList>
    </citation>
    <scope>IDENTIFICATION</scope>
</reference>
<protein>
    <submittedName>
        <fullName evidence="3">Uncharacterized protein LOC103001426</fullName>
    </submittedName>
</protein>
<evidence type="ECO:0000313" key="3">
    <source>
        <dbReference type="RefSeq" id="XP_057384155.1"/>
    </source>
</evidence>
<evidence type="ECO:0000256" key="1">
    <source>
        <dbReference type="SAM" id="MobiDB-lite"/>
    </source>
</evidence>
<gene>
    <name evidence="3" type="primary">LOC103001426</name>
</gene>
<proteinExistence type="predicted"/>
<dbReference type="GeneID" id="103001426"/>
<keyword evidence="2" id="KW-1185">Reference proteome</keyword>
<dbReference type="RefSeq" id="XP_057384155.1">
    <property type="nucleotide sequence ID" value="XM_057528172.1"/>
</dbReference>
<feature type="region of interest" description="Disordered" evidence="1">
    <location>
        <begin position="12"/>
        <end position="73"/>
    </location>
</feature>
<feature type="region of interest" description="Disordered" evidence="1">
    <location>
        <begin position="478"/>
        <end position="520"/>
    </location>
</feature>
<feature type="region of interest" description="Disordered" evidence="1">
    <location>
        <begin position="369"/>
        <end position="436"/>
    </location>
</feature>
<accession>A0ABM3S2U4</accession>